<organism evidence="2 3">
    <name type="scientific">Epibacterium ulvae</name>
    <dbReference type="NCBI Taxonomy" id="1156985"/>
    <lineage>
        <taxon>Bacteria</taxon>
        <taxon>Pseudomonadati</taxon>
        <taxon>Pseudomonadota</taxon>
        <taxon>Alphaproteobacteria</taxon>
        <taxon>Rhodobacterales</taxon>
        <taxon>Roseobacteraceae</taxon>
        <taxon>Epibacterium</taxon>
    </lineage>
</organism>
<evidence type="ECO:0000256" key="1">
    <source>
        <dbReference type="SAM" id="Coils"/>
    </source>
</evidence>
<dbReference type="Gene3D" id="3.30.160.880">
    <property type="entry name" value="Cell division protein ZapA protomer, N-terminal domain"/>
    <property type="match status" value="1"/>
</dbReference>
<keyword evidence="3" id="KW-1185">Reference proteome</keyword>
<evidence type="ECO:0000313" key="2">
    <source>
        <dbReference type="EMBL" id="SCZ57270.1"/>
    </source>
</evidence>
<accession>A0A1G5Q734</accession>
<dbReference type="AlphaFoldDB" id="A0A1G5Q734"/>
<reference evidence="2 3" key="1">
    <citation type="submission" date="2016-10" db="EMBL/GenBank/DDBJ databases">
        <authorList>
            <person name="de Groot N.N."/>
        </authorList>
    </citation>
    <scope>NUCLEOTIDE SEQUENCE [LARGE SCALE GENOMIC DNA]</scope>
    <source>
        <strain evidence="2 3">U95</strain>
    </source>
</reference>
<dbReference type="SUPFAM" id="SSF102829">
    <property type="entry name" value="Cell division protein ZapA-like"/>
    <property type="match status" value="1"/>
</dbReference>
<protein>
    <submittedName>
        <fullName evidence="2">Cell division protein ZapA</fullName>
    </submittedName>
</protein>
<sequence>MPEVTIHIGGRGFEVSCQDGEQSYLHSAAKMLDDEAQVLSDQIGRMPEARMLLMAGLLLADKTAAVEDKIKVVEAQLAEKDAEIGAQVAEQEAQVAAQLAEKDAQMAALQAELAELKAAPPPEPERIEIPFVPPQVSEALTDLAAKTETLAQEIETKIAG</sequence>
<dbReference type="GO" id="GO:0051301">
    <property type="term" value="P:cell division"/>
    <property type="evidence" value="ECO:0007669"/>
    <property type="project" value="UniProtKB-KW"/>
</dbReference>
<dbReference type="OrthoDB" id="9797575at2"/>
<dbReference type="InterPro" id="IPR036192">
    <property type="entry name" value="Cell_div_ZapA-like_sf"/>
</dbReference>
<dbReference type="Proteomes" id="UP000198767">
    <property type="component" value="Unassembled WGS sequence"/>
</dbReference>
<proteinExistence type="predicted"/>
<name>A0A1G5Q734_9RHOB</name>
<dbReference type="InterPro" id="IPR007838">
    <property type="entry name" value="Cell_div_ZapA-like"/>
</dbReference>
<keyword evidence="2" id="KW-0132">Cell division</keyword>
<keyword evidence="1" id="KW-0175">Coiled coil</keyword>
<dbReference type="RefSeq" id="WP_090217046.1">
    <property type="nucleotide sequence ID" value="NZ_CANLDO010000013.1"/>
</dbReference>
<keyword evidence="2" id="KW-0131">Cell cycle</keyword>
<gene>
    <name evidence="2" type="ORF">SAMN04488118_10353</name>
</gene>
<dbReference type="STRING" id="1156985.SAMN04488118_10353"/>
<evidence type="ECO:0000313" key="3">
    <source>
        <dbReference type="Proteomes" id="UP000198767"/>
    </source>
</evidence>
<dbReference type="Pfam" id="PF05164">
    <property type="entry name" value="ZapA"/>
    <property type="match status" value="1"/>
</dbReference>
<feature type="coiled-coil region" evidence="1">
    <location>
        <begin position="92"/>
        <end position="119"/>
    </location>
</feature>
<dbReference type="EMBL" id="FMWG01000003">
    <property type="protein sequence ID" value="SCZ57270.1"/>
    <property type="molecule type" value="Genomic_DNA"/>
</dbReference>
<dbReference type="InterPro" id="IPR042233">
    <property type="entry name" value="Cell_div_ZapA_N"/>
</dbReference>